<name>A0A080ZWK0_PHYNI</name>
<evidence type="ECO:0000313" key="1">
    <source>
        <dbReference type="EMBL" id="ETO71011.1"/>
    </source>
</evidence>
<organism evidence="1 2">
    <name type="scientific">Phytophthora nicotianae P1976</name>
    <dbReference type="NCBI Taxonomy" id="1317066"/>
    <lineage>
        <taxon>Eukaryota</taxon>
        <taxon>Sar</taxon>
        <taxon>Stramenopiles</taxon>
        <taxon>Oomycota</taxon>
        <taxon>Peronosporomycetes</taxon>
        <taxon>Peronosporales</taxon>
        <taxon>Peronosporaceae</taxon>
        <taxon>Phytophthora</taxon>
    </lineage>
</organism>
<protein>
    <submittedName>
        <fullName evidence="1">Uncharacterized protein</fullName>
    </submittedName>
</protein>
<accession>A0A080ZWK0</accession>
<comment type="caution">
    <text evidence="1">The sequence shown here is derived from an EMBL/GenBank/DDBJ whole genome shotgun (WGS) entry which is preliminary data.</text>
</comment>
<dbReference type="EMBL" id="ANJA01002242">
    <property type="protein sequence ID" value="ETO71011.1"/>
    <property type="molecule type" value="Genomic_DNA"/>
</dbReference>
<sequence>MALHHYIGCTWEISNGFALFRCQQTEPVRLQKTLFRKFSRGCSSNGKQHLTARLLSGKSGQSINTKW</sequence>
<evidence type="ECO:0000313" key="2">
    <source>
        <dbReference type="Proteomes" id="UP000028582"/>
    </source>
</evidence>
<proteinExistence type="predicted"/>
<dbReference type="AlphaFoldDB" id="A0A080ZWK0"/>
<dbReference type="Proteomes" id="UP000028582">
    <property type="component" value="Unassembled WGS sequence"/>
</dbReference>
<reference evidence="1 2" key="1">
    <citation type="submission" date="2013-11" db="EMBL/GenBank/DDBJ databases">
        <title>The Genome Sequence of Phytophthora parasitica P1976.</title>
        <authorList>
            <consortium name="The Broad Institute Genomics Platform"/>
            <person name="Russ C."/>
            <person name="Tyler B."/>
            <person name="Panabieres F."/>
            <person name="Shan W."/>
            <person name="Tripathy S."/>
            <person name="Grunwald N."/>
            <person name="Machado M."/>
            <person name="Johnson C.S."/>
            <person name="Walker B."/>
            <person name="Young S."/>
            <person name="Zeng Q."/>
            <person name="Gargeya S."/>
            <person name="Fitzgerald M."/>
            <person name="Haas B."/>
            <person name="Abouelleil A."/>
            <person name="Allen A.W."/>
            <person name="Alvarado L."/>
            <person name="Arachchi H.M."/>
            <person name="Berlin A.M."/>
            <person name="Chapman S.B."/>
            <person name="Gainer-Dewar J."/>
            <person name="Goldberg J."/>
            <person name="Griggs A."/>
            <person name="Gujja S."/>
            <person name="Hansen M."/>
            <person name="Howarth C."/>
            <person name="Imamovic A."/>
            <person name="Ireland A."/>
            <person name="Larimer J."/>
            <person name="McCowan C."/>
            <person name="Murphy C."/>
            <person name="Pearson M."/>
            <person name="Poon T.W."/>
            <person name="Priest M."/>
            <person name="Roberts A."/>
            <person name="Saif S."/>
            <person name="Shea T."/>
            <person name="Sisk P."/>
            <person name="Sykes S."/>
            <person name="Wortman J."/>
            <person name="Nusbaum C."/>
            <person name="Birren B."/>
        </authorList>
    </citation>
    <scope>NUCLEOTIDE SEQUENCE [LARGE SCALE GENOMIC DNA]</scope>
    <source>
        <strain evidence="1 2">P1976</strain>
    </source>
</reference>
<gene>
    <name evidence="1" type="ORF">F444_12575</name>
</gene>